<feature type="domain" description="Tc1-like transposase DDE" evidence="1">
    <location>
        <begin position="14"/>
        <end position="144"/>
    </location>
</feature>
<dbReference type="InterPro" id="IPR036397">
    <property type="entry name" value="RNaseH_sf"/>
</dbReference>
<name>A0A2J6T9D0_9HELO</name>
<dbReference type="EMBL" id="KZ613813">
    <property type="protein sequence ID" value="PMD59608.1"/>
    <property type="molecule type" value="Genomic_DNA"/>
</dbReference>
<gene>
    <name evidence="2" type="ORF">K444DRAFT_723264</name>
</gene>
<sequence length="214" mass="24899">MKRRKGREERYKPANVYRKKVTSKDTKAKAREEEHLKLLNVFVIVGLNYKRYVWYEVDNDVGKMTTAVYTGHILPIIKDELLIRGLTLYQDADSAHTSKKTLKWAKEHGILLLTLPGVSPDLSICETMANPLKRAFHGRRSATEKQAKERFMQVFEEMDQETIDYQYTWYTKRLWELCFGVLRTCQFRPLLSAPESQDGLGNIVNVAHERDSDA</sequence>
<dbReference type="Gene3D" id="3.30.420.10">
    <property type="entry name" value="Ribonuclease H-like superfamily/Ribonuclease H"/>
    <property type="match status" value="1"/>
</dbReference>
<dbReference type="OrthoDB" id="3562630at2759"/>
<keyword evidence="3" id="KW-1185">Reference proteome</keyword>
<organism evidence="2 3">
    <name type="scientific">Hyaloscypha bicolor E</name>
    <dbReference type="NCBI Taxonomy" id="1095630"/>
    <lineage>
        <taxon>Eukaryota</taxon>
        <taxon>Fungi</taxon>
        <taxon>Dikarya</taxon>
        <taxon>Ascomycota</taxon>
        <taxon>Pezizomycotina</taxon>
        <taxon>Leotiomycetes</taxon>
        <taxon>Helotiales</taxon>
        <taxon>Hyaloscyphaceae</taxon>
        <taxon>Hyaloscypha</taxon>
        <taxon>Hyaloscypha bicolor</taxon>
    </lineage>
</organism>
<dbReference type="GO" id="GO:0003676">
    <property type="term" value="F:nucleic acid binding"/>
    <property type="evidence" value="ECO:0007669"/>
    <property type="project" value="InterPro"/>
</dbReference>
<protein>
    <recommendedName>
        <fullName evidence="1">Tc1-like transposase DDE domain-containing protein</fullName>
    </recommendedName>
</protein>
<dbReference type="AlphaFoldDB" id="A0A2J6T9D0"/>
<dbReference type="InterPro" id="IPR038717">
    <property type="entry name" value="Tc1-like_DDE_dom"/>
</dbReference>
<dbReference type="Pfam" id="PF13358">
    <property type="entry name" value="DDE_3"/>
    <property type="match status" value="1"/>
</dbReference>
<accession>A0A2J6T9D0</accession>
<reference evidence="2 3" key="1">
    <citation type="submission" date="2016-04" db="EMBL/GenBank/DDBJ databases">
        <title>A degradative enzymes factory behind the ericoid mycorrhizal symbiosis.</title>
        <authorList>
            <consortium name="DOE Joint Genome Institute"/>
            <person name="Martino E."/>
            <person name="Morin E."/>
            <person name="Grelet G."/>
            <person name="Kuo A."/>
            <person name="Kohler A."/>
            <person name="Daghino S."/>
            <person name="Barry K."/>
            <person name="Choi C."/>
            <person name="Cichocki N."/>
            <person name="Clum A."/>
            <person name="Copeland A."/>
            <person name="Hainaut M."/>
            <person name="Haridas S."/>
            <person name="Labutti K."/>
            <person name="Lindquist E."/>
            <person name="Lipzen A."/>
            <person name="Khouja H.-R."/>
            <person name="Murat C."/>
            <person name="Ohm R."/>
            <person name="Olson A."/>
            <person name="Spatafora J."/>
            <person name="Veneault-Fourrey C."/>
            <person name="Henrissat B."/>
            <person name="Grigoriev I."/>
            <person name="Martin F."/>
            <person name="Perotto S."/>
        </authorList>
    </citation>
    <scope>NUCLEOTIDE SEQUENCE [LARGE SCALE GENOMIC DNA]</scope>
    <source>
        <strain evidence="2 3">E</strain>
    </source>
</reference>
<evidence type="ECO:0000313" key="3">
    <source>
        <dbReference type="Proteomes" id="UP000235371"/>
    </source>
</evidence>
<evidence type="ECO:0000313" key="2">
    <source>
        <dbReference type="EMBL" id="PMD59608.1"/>
    </source>
</evidence>
<dbReference type="GeneID" id="36596662"/>
<dbReference type="RefSeq" id="XP_024736512.1">
    <property type="nucleotide sequence ID" value="XM_024888586.1"/>
</dbReference>
<dbReference type="Proteomes" id="UP000235371">
    <property type="component" value="Unassembled WGS sequence"/>
</dbReference>
<proteinExistence type="predicted"/>
<evidence type="ECO:0000259" key="1">
    <source>
        <dbReference type="Pfam" id="PF13358"/>
    </source>
</evidence>
<dbReference type="STRING" id="1095630.A0A2J6T9D0"/>
<dbReference type="InParanoid" id="A0A2J6T9D0"/>